<keyword evidence="1" id="KW-0472">Membrane</keyword>
<feature type="transmembrane region" description="Helical" evidence="1">
    <location>
        <begin position="162"/>
        <end position="180"/>
    </location>
</feature>
<gene>
    <name evidence="2" type="ORF">H9868_01120</name>
</gene>
<keyword evidence="1" id="KW-0812">Transmembrane</keyword>
<proteinExistence type="predicted"/>
<organism evidence="2 3">
    <name type="scientific">Candidatus Flavonifractor merdipullorum</name>
    <dbReference type="NCBI Taxonomy" id="2838590"/>
    <lineage>
        <taxon>Bacteria</taxon>
        <taxon>Bacillati</taxon>
        <taxon>Bacillota</taxon>
        <taxon>Clostridia</taxon>
        <taxon>Eubacteriales</taxon>
        <taxon>Oscillospiraceae</taxon>
        <taxon>Flavonifractor</taxon>
    </lineage>
</organism>
<feature type="transmembrane region" description="Helical" evidence="1">
    <location>
        <begin position="133"/>
        <end position="150"/>
    </location>
</feature>
<protein>
    <submittedName>
        <fullName evidence="2">Sporulation protein</fullName>
    </submittedName>
</protein>
<evidence type="ECO:0000256" key="1">
    <source>
        <dbReference type="SAM" id="Phobius"/>
    </source>
</evidence>
<dbReference type="EMBL" id="DXGA01000023">
    <property type="protein sequence ID" value="HIW93119.1"/>
    <property type="molecule type" value="Genomic_DNA"/>
</dbReference>
<comment type="caution">
    <text evidence="2">The sequence shown here is derived from an EMBL/GenBank/DDBJ whole genome shotgun (WGS) entry which is preliminary data.</text>
</comment>
<sequence>MTYLLSLGPALSFALACNLDTLLLAAAVRGRGQHITWIEGLILAAVTTVVTGVSLAVGQTAAALWTLGSAERLGGLVLLAVGLWCLLDALRGTAEPEETPQGNQLWAWCALAAALAVNNAAAGGAAGAAGLDVHWGMGCNFVVTLLTLVLGGKLAGRLRQSWLLPLGGLLLAGLGLWEIWMA</sequence>
<dbReference type="Proteomes" id="UP000824192">
    <property type="component" value="Unassembled WGS sequence"/>
</dbReference>
<evidence type="ECO:0000313" key="2">
    <source>
        <dbReference type="EMBL" id="HIW93119.1"/>
    </source>
</evidence>
<reference evidence="2" key="1">
    <citation type="journal article" date="2021" name="PeerJ">
        <title>Extensive microbial diversity within the chicken gut microbiome revealed by metagenomics and culture.</title>
        <authorList>
            <person name="Gilroy R."/>
            <person name="Ravi A."/>
            <person name="Getino M."/>
            <person name="Pursley I."/>
            <person name="Horton D.L."/>
            <person name="Alikhan N.F."/>
            <person name="Baker D."/>
            <person name="Gharbi K."/>
            <person name="Hall N."/>
            <person name="Watson M."/>
            <person name="Adriaenssens E.M."/>
            <person name="Foster-Nyarko E."/>
            <person name="Jarju S."/>
            <person name="Secka A."/>
            <person name="Antonio M."/>
            <person name="Oren A."/>
            <person name="Chaudhuri R.R."/>
            <person name="La Ragione R."/>
            <person name="Hildebrand F."/>
            <person name="Pallen M.J."/>
        </authorList>
    </citation>
    <scope>NUCLEOTIDE SEQUENCE</scope>
    <source>
        <strain evidence="2">ChiGjej6B6-1540</strain>
    </source>
</reference>
<name>A0A9D1UM85_9FIRM</name>
<feature type="transmembrane region" description="Helical" evidence="1">
    <location>
        <begin position="6"/>
        <end position="28"/>
    </location>
</feature>
<dbReference type="AlphaFoldDB" id="A0A9D1UM85"/>
<feature type="transmembrane region" description="Helical" evidence="1">
    <location>
        <begin position="73"/>
        <end position="93"/>
    </location>
</feature>
<accession>A0A9D1UM85</accession>
<feature type="transmembrane region" description="Helical" evidence="1">
    <location>
        <begin position="105"/>
        <end position="127"/>
    </location>
</feature>
<feature type="transmembrane region" description="Helical" evidence="1">
    <location>
        <begin position="40"/>
        <end position="67"/>
    </location>
</feature>
<evidence type="ECO:0000313" key="3">
    <source>
        <dbReference type="Proteomes" id="UP000824192"/>
    </source>
</evidence>
<keyword evidence="1" id="KW-1133">Transmembrane helix</keyword>
<reference evidence="2" key="2">
    <citation type="submission" date="2021-04" db="EMBL/GenBank/DDBJ databases">
        <authorList>
            <person name="Gilroy R."/>
        </authorList>
    </citation>
    <scope>NUCLEOTIDE SEQUENCE</scope>
    <source>
        <strain evidence="2">ChiGjej6B6-1540</strain>
    </source>
</reference>